<keyword evidence="4" id="KW-1185">Reference proteome</keyword>
<feature type="region of interest" description="Disordered" evidence="1">
    <location>
        <begin position="226"/>
        <end position="260"/>
    </location>
</feature>
<feature type="compositionally biased region" description="Low complexity" evidence="1">
    <location>
        <begin position="280"/>
        <end position="292"/>
    </location>
</feature>
<feature type="compositionally biased region" description="Polar residues" evidence="1">
    <location>
        <begin position="226"/>
        <end position="253"/>
    </location>
</feature>
<organism evidence="3 4">
    <name type="scientific">Venturia effusa</name>
    <dbReference type="NCBI Taxonomy" id="50376"/>
    <lineage>
        <taxon>Eukaryota</taxon>
        <taxon>Fungi</taxon>
        <taxon>Dikarya</taxon>
        <taxon>Ascomycota</taxon>
        <taxon>Pezizomycotina</taxon>
        <taxon>Dothideomycetes</taxon>
        <taxon>Pleosporomycetidae</taxon>
        <taxon>Venturiales</taxon>
        <taxon>Venturiaceae</taxon>
        <taxon>Venturia</taxon>
    </lineage>
</organism>
<dbReference type="InterPro" id="IPR055481">
    <property type="entry name" value="DUF7053"/>
</dbReference>
<feature type="region of interest" description="Disordered" evidence="1">
    <location>
        <begin position="274"/>
        <end position="350"/>
    </location>
</feature>
<gene>
    <name evidence="3" type="ORF">FKW77_007528</name>
</gene>
<accession>A0A517L9K5</accession>
<evidence type="ECO:0000256" key="1">
    <source>
        <dbReference type="SAM" id="MobiDB-lite"/>
    </source>
</evidence>
<reference evidence="3 4" key="1">
    <citation type="submission" date="2019-07" db="EMBL/GenBank/DDBJ databases">
        <title>Finished genome of Venturia effusa.</title>
        <authorList>
            <person name="Young C.A."/>
            <person name="Cox M.P."/>
            <person name="Ganley A.R.D."/>
            <person name="David W.J."/>
        </authorList>
    </citation>
    <scope>NUCLEOTIDE SEQUENCE [LARGE SCALE GENOMIC DNA]</scope>
    <source>
        <strain evidence="4">albino</strain>
    </source>
</reference>
<evidence type="ECO:0000313" key="4">
    <source>
        <dbReference type="Proteomes" id="UP000316270"/>
    </source>
</evidence>
<name>A0A517L9K5_9PEZI</name>
<feature type="domain" description="DUF7053" evidence="2">
    <location>
        <begin position="2"/>
        <end position="167"/>
    </location>
</feature>
<dbReference type="PANTHER" id="PTHR38117:SF2">
    <property type="entry name" value="NACHT AND WD40 DOMAIN PROTEIN"/>
    <property type="match status" value="1"/>
</dbReference>
<dbReference type="AlphaFoldDB" id="A0A517L9K5"/>
<protein>
    <recommendedName>
        <fullName evidence="2">DUF7053 domain-containing protein</fullName>
    </recommendedName>
</protein>
<dbReference type="STRING" id="50376.A0A517L9K5"/>
<dbReference type="OrthoDB" id="3246050at2759"/>
<evidence type="ECO:0000259" key="2">
    <source>
        <dbReference type="Pfam" id="PF23155"/>
    </source>
</evidence>
<feature type="region of interest" description="Disordered" evidence="1">
    <location>
        <begin position="173"/>
        <end position="199"/>
    </location>
</feature>
<dbReference type="Proteomes" id="UP000316270">
    <property type="component" value="Chromosome 7"/>
</dbReference>
<dbReference type="PANTHER" id="PTHR38117">
    <property type="entry name" value="NACHT AND WD40 DOMAIN PROTEIN"/>
    <property type="match status" value="1"/>
</dbReference>
<dbReference type="Pfam" id="PF23155">
    <property type="entry name" value="DUF7053"/>
    <property type="match status" value="1"/>
</dbReference>
<proteinExistence type="predicted"/>
<sequence>MSKRSHFTTITPLPPGVTRASVLETLRNHFEMIDLNPLVIERKRQDKAPPFAGPEEYHATWYQITDNIKGLPGTTTYHGCFHDLADGLQTHVYAPAGLDIRGKWQLGGTLPGEPTQTVELGLNIPKQGLYLREDVDMKCNFLLTSFVKKTLKKSHAMLVDRLIEKANLREAANSDSRIEAWRSQTGSDAGADADSMHGSNRYSTAAQSISGMGNYGAASAMSQHGSFRESLISSTSPPLRGQSPGQPDATHQSYNHHDPRHSEYQLNQHSYDQISQSPNQTSQHQFQNQGQQPPLLKQSSSAYPAPLNYSGRPQPQPHELASGVHSPSEAGLAELPAHHPSQDAPAEMAG</sequence>
<dbReference type="EMBL" id="CP042191">
    <property type="protein sequence ID" value="QDS72314.1"/>
    <property type="molecule type" value="Genomic_DNA"/>
</dbReference>
<evidence type="ECO:0000313" key="3">
    <source>
        <dbReference type="EMBL" id="QDS72314.1"/>
    </source>
</evidence>